<dbReference type="AlphaFoldDB" id="A0A382SVJ4"/>
<name>A0A382SVJ4_9ZZZZ</name>
<dbReference type="Gene3D" id="3.40.640.10">
    <property type="entry name" value="Type I PLP-dependent aspartate aminotransferase-like (Major domain)"/>
    <property type="match status" value="1"/>
</dbReference>
<dbReference type="InterPro" id="IPR015424">
    <property type="entry name" value="PyrdxlP-dep_Trfase"/>
</dbReference>
<sequence length="308" mass="34743">YPPMHGIPYLRQQIKAKVISCYQADYDEETEITVVSGATEGLFVAVQAVVRPGDEVIVFDPAYDAYDPAIRLAGGKVLHLPLLAPEFNIDWQRLTDAINARTRAIVVNSPHNPTGAVLSHDELEQLARLVESQDIYIISDEVYEHMTYNGVGHESLCRNDVLRQRTFVISSFGKTYHATGWKVGYCLAPEALTHEFRKVHQFVTFTTHTPSQWAIADFLANHPEHHEQLPAFYEKKRDLFIEAIEDLDFTISPSRGTYFQLVGYEGLSHLADKEFATTLTQDAGVAAIPVSVFYREPPDLKVVRFCFA</sequence>
<organism evidence="7">
    <name type="scientific">marine metagenome</name>
    <dbReference type="NCBI Taxonomy" id="408172"/>
    <lineage>
        <taxon>unclassified sequences</taxon>
        <taxon>metagenomes</taxon>
        <taxon>ecological metagenomes</taxon>
    </lineage>
</organism>
<reference evidence="7" key="1">
    <citation type="submission" date="2018-05" db="EMBL/GenBank/DDBJ databases">
        <authorList>
            <person name="Lanie J.A."/>
            <person name="Ng W.-L."/>
            <person name="Kazmierczak K.M."/>
            <person name="Andrzejewski T.M."/>
            <person name="Davidsen T.M."/>
            <person name="Wayne K.J."/>
            <person name="Tettelin H."/>
            <person name="Glass J.I."/>
            <person name="Rusch D."/>
            <person name="Podicherti R."/>
            <person name="Tsui H.-C.T."/>
            <person name="Winkler M.E."/>
        </authorList>
    </citation>
    <scope>NUCLEOTIDE SEQUENCE</scope>
</reference>
<dbReference type="GO" id="GO:0030170">
    <property type="term" value="F:pyridoxal phosphate binding"/>
    <property type="evidence" value="ECO:0007669"/>
    <property type="project" value="InterPro"/>
</dbReference>
<dbReference type="EMBL" id="UINC01131638">
    <property type="protein sequence ID" value="SVD13465.1"/>
    <property type="molecule type" value="Genomic_DNA"/>
</dbReference>
<proteinExistence type="inferred from homology"/>
<dbReference type="InterPro" id="IPR015422">
    <property type="entry name" value="PyrdxlP-dep_Trfase_small"/>
</dbReference>
<protein>
    <recommendedName>
        <fullName evidence="6">Aminotransferase class I/classII large domain-containing protein</fullName>
    </recommendedName>
</protein>
<dbReference type="CDD" id="cd00609">
    <property type="entry name" value="AAT_like"/>
    <property type="match status" value="1"/>
</dbReference>
<feature type="non-terminal residue" evidence="7">
    <location>
        <position position="1"/>
    </location>
</feature>
<dbReference type="GO" id="GO:0016212">
    <property type="term" value="F:kynurenine-oxoglutarate transaminase activity"/>
    <property type="evidence" value="ECO:0007669"/>
    <property type="project" value="TreeGrafter"/>
</dbReference>
<comment type="cofactor">
    <cofactor evidence="1">
        <name>pyridoxal 5'-phosphate</name>
        <dbReference type="ChEBI" id="CHEBI:597326"/>
    </cofactor>
</comment>
<keyword evidence="3" id="KW-0032">Aminotransferase</keyword>
<evidence type="ECO:0000256" key="1">
    <source>
        <dbReference type="ARBA" id="ARBA00001933"/>
    </source>
</evidence>
<evidence type="ECO:0000259" key="6">
    <source>
        <dbReference type="Pfam" id="PF00155"/>
    </source>
</evidence>
<dbReference type="Gene3D" id="3.90.1150.10">
    <property type="entry name" value="Aspartate Aminotransferase, domain 1"/>
    <property type="match status" value="1"/>
</dbReference>
<dbReference type="InterPro" id="IPR004839">
    <property type="entry name" value="Aminotransferase_I/II_large"/>
</dbReference>
<dbReference type="PANTHER" id="PTHR43807">
    <property type="entry name" value="FI04487P"/>
    <property type="match status" value="1"/>
</dbReference>
<evidence type="ECO:0000256" key="3">
    <source>
        <dbReference type="ARBA" id="ARBA00022576"/>
    </source>
</evidence>
<feature type="non-terminal residue" evidence="7">
    <location>
        <position position="308"/>
    </location>
</feature>
<dbReference type="PANTHER" id="PTHR43807:SF20">
    <property type="entry name" value="FI04487P"/>
    <property type="match status" value="1"/>
</dbReference>
<comment type="similarity">
    <text evidence="2">Belongs to the class-I pyridoxal-phosphate-dependent aminotransferase family.</text>
</comment>
<dbReference type="GO" id="GO:0005737">
    <property type="term" value="C:cytoplasm"/>
    <property type="evidence" value="ECO:0007669"/>
    <property type="project" value="TreeGrafter"/>
</dbReference>
<dbReference type="InterPro" id="IPR051326">
    <property type="entry name" value="Kynurenine-oxoglutarate_AT"/>
</dbReference>
<dbReference type="SUPFAM" id="SSF53383">
    <property type="entry name" value="PLP-dependent transferases"/>
    <property type="match status" value="1"/>
</dbReference>
<accession>A0A382SVJ4</accession>
<evidence type="ECO:0000313" key="7">
    <source>
        <dbReference type="EMBL" id="SVD13465.1"/>
    </source>
</evidence>
<keyword evidence="4" id="KW-0808">Transferase</keyword>
<gene>
    <name evidence="7" type="ORF">METZ01_LOCUS366319</name>
</gene>
<dbReference type="FunFam" id="3.40.640.10:FF:000033">
    <property type="entry name" value="Aspartate aminotransferase"/>
    <property type="match status" value="1"/>
</dbReference>
<evidence type="ECO:0000256" key="5">
    <source>
        <dbReference type="ARBA" id="ARBA00022898"/>
    </source>
</evidence>
<keyword evidence="5" id="KW-0663">Pyridoxal phosphate</keyword>
<feature type="domain" description="Aminotransferase class I/classII large" evidence="6">
    <location>
        <begin position="1"/>
        <end position="301"/>
    </location>
</feature>
<dbReference type="InterPro" id="IPR015421">
    <property type="entry name" value="PyrdxlP-dep_Trfase_major"/>
</dbReference>
<evidence type="ECO:0000256" key="4">
    <source>
        <dbReference type="ARBA" id="ARBA00022679"/>
    </source>
</evidence>
<evidence type="ECO:0000256" key="2">
    <source>
        <dbReference type="ARBA" id="ARBA00007441"/>
    </source>
</evidence>
<dbReference type="NCBIfam" id="NF006569">
    <property type="entry name" value="PRK09082.1"/>
    <property type="match status" value="1"/>
</dbReference>
<dbReference type="Pfam" id="PF00155">
    <property type="entry name" value="Aminotran_1_2"/>
    <property type="match status" value="1"/>
</dbReference>